<dbReference type="EMBL" id="JACGCU010000004">
    <property type="protein sequence ID" value="MBA6058416.1"/>
    <property type="molecule type" value="Genomic_DNA"/>
</dbReference>
<proteinExistence type="predicted"/>
<protein>
    <submittedName>
        <fullName evidence="1">Uncharacterized protein</fullName>
    </submittedName>
</protein>
<reference evidence="1 2" key="1">
    <citation type="submission" date="2020-07" db="EMBL/GenBank/DDBJ databases">
        <title>Diversity of carbapenemase encoding genes among Pseudomonas putida group clinical isolates in a tertiary Brazilian hospital.</title>
        <authorList>
            <person name="Alberto-Lei F."/>
            <person name="Nodari C.S."/>
            <person name="Streling A.P."/>
            <person name="Paulino J.T."/>
            <person name="Bessa-Neto F.O."/>
            <person name="Cayo R."/>
            <person name="Gales A.C."/>
        </authorList>
    </citation>
    <scope>NUCLEOTIDE SEQUENCE [LARGE SCALE GENOMIC DNA]</scope>
    <source>
        <strain evidence="1 2">14535</strain>
    </source>
</reference>
<organism evidence="1 2">
    <name type="scientific">Pseudomonas juntendi</name>
    <dbReference type="NCBI Taxonomy" id="2666183"/>
    <lineage>
        <taxon>Bacteria</taxon>
        <taxon>Pseudomonadati</taxon>
        <taxon>Pseudomonadota</taxon>
        <taxon>Gammaproteobacteria</taxon>
        <taxon>Pseudomonadales</taxon>
        <taxon>Pseudomonadaceae</taxon>
        <taxon>Pseudomonas</taxon>
    </lineage>
</organism>
<evidence type="ECO:0000313" key="1">
    <source>
        <dbReference type="EMBL" id="MBA6058416.1"/>
    </source>
</evidence>
<dbReference type="Proteomes" id="UP000556620">
    <property type="component" value="Unassembled WGS sequence"/>
</dbReference>
<evidence type="ECO:0000313" key="2">
    <source>
        <dbReference type="Proteomes" id="UP000556620"/>
    </source>
</evidence>
<dbReference type="AlphaFoldDB" id="A0A7W2PRS2"/>
<sequence length="443" mass="50080">MSKEAHVEITPFGNGTHSIAVGLKDLEEHLANPQDFYKLKGAIIAIHHGIETLLKDVLFQRNPVFILGEKCSIKQVIECYKNFYAATNNFLFGDEFTISPIDALVRTYDLRIGEINVPDYEALKDSYDKLNTLRNRLQHFAINTDGQAVIKILGILTPKFAHYIESCYKLPVLDNFMIPHMPMAGMEPLFERRESFSDALKRFNPNSINFIEQLRQTYDVLLRQAIDEFKGTIAYGSTFRFKIESRGNSLPSSSHPDIDMSGWINMSLIGFRNSTKGFAPDYDGNCYQVDRKIGPLTEKQIDEDTIEIEQRANFNVTVDVEHPDKVINLLAQQEYLKFLRGGKLSISVDVKYRAEIPCFKDTDMFGTGKLSELTGTINIDFSLGFFGENSGGSVRLVQALEINSKNSKLHARAFSKQNVDIQESLAIDLIFEGSGDINCKKIK</sequence>
<dbReference type="RefSeq" id="WP_182365168.1">
    <property type="nucleotide sequence ID" value="NZ_JACGCU010000004.1"/>
</dbReference>
<name>A0A7W2PRS2_9PSED</name>
<comment type="caution">
    <text evidence="1">The sequence shown here is derived from an EMBL/GenBank/DDBJ whole genome shotgun (WGS) entry which is preliminary data.</text>
</comment>
<accession>A0A7W2PRS2</accession>
<gene>
    <name evidence="1" type="ORF">H4C44_04405</name>
</gene>